<keyword evidence="7" id="KW-1133">Transmembrane helix</keyword>
<dbReference type="FunFam" id="2.60.40.60:FF:000068">
    <property type="entry name" value="Desmoglein 1"/>
    <property type="match status" value="1"/>
</dbReference>
<organism evidence="12 13">
    <name type="scientific">Labeo rohita</name>
    <name type="common">Indian major carp</name>
    <name type="synonym">Cyprinus rohita</name>
    <dbReference type="NCBI Taxonomy" id="84645"/>
    <lineage>
        <taxon>Eukaryota</taxon>
        <taxon>Metazoa</taxon>
        <taxon>Chordata</taxon>
        <taxon>Craniata</taxon>
        <taxon>Vertebrata</taxon>
        <taxon>Euteleostomi</taxon>
        <taxon>Actinopterygii</taxon>
        <taxon>Neopterygii</taxon>
        <taxon>Teleostei</taxon>
        <taxon>Ostariophysi</taxon>
        <taxon>Cypriniformes</taxon>
        <taxon>Cyprinidae</taxon>
        <taxon>Labeoninae</taxon>
        <taxon>Labeonini</taxon>
        <taxon>Labeo</taxon>
    </lineage>
</organism>
<dbReference type="SUPFAM" id="SSF49313">
    <property type="entry name" value="Cadherin-like"/>
    <property type="match status" value="2"/>
</dbReference>
<evidence type="ECO:0000256" key="4">
    <source>
        <dbReference type="ARBA" id="ARBA00022737"/>
    </source>
</evidence>
<keyword evidence="6" id="KW-0130">Cell adhesion</keyword>
<gene>
    <name evidence="12" type="ORF">ROHU_001684</name>
</gene>
<name>A0A498P0X6_LABRO</name>
<dbReference type="FunFam" id="2.60.40.60:FF:000019">
    <property type="entry name" value="Cadherin 2"/>
    <property type="match status" value="1"/>
</dbReference>
<feature type="domain" description="Cadherin" evidence="11">
    <location>
        <begin position="46"/>
        <end position="147"/>
    </location>
</feature>
<dbReference type="GO" id="GO:0005886">
    <property type="term" value="C:plasma membrane"/>
    <property type="evidence" value="ECO:0007669"/>
    <property type="project" value="UniProtKB-SubCell"/>
</dbReference>
<comment type="subcellular location">
    <subcellularLocation>
        <location evidence="1">Cell membrane</location>
    </subcellularLocation>
</comment>
<dbReference type="STRING" id="84645.A0A498P0X6"/>
<dbReference type="InterPro" id="IPR020894">
    <property type="entry name" value="Cadherin_CS"/>
</dbReference>
<accession>A0A498P0X6</accession>
<evidence type="ECO:0000256" key="7">
    <source>
        <dbReference type="ARBA" id="ARBA00022989"/>
    </source>
</evidence>
<dbReference type="Proteomes" id="UP000290572">
    <property type="component" value="Unassembled WGS sequence"/>
</dbReference>
<dbReference type="InterPro" id="IPR002126">
    <property type="entry name" value="Cadherin-like_dom"/>
</dbReference>
<protein>
    <submittedName>
        <fullName evidence="12">Desmoglein-2-like protein</fullName>
    </submittedName>
</protein>
<dbReference type="PRINTS" id="PR00205">
    <property type="entry name" value="CADHERIN"/>
</dbReference>
<evidence type="ECO:0000256" key="9">
    <source>
        <dbReference type="ARBA" id="ARBA00023180"/>
    </source>
</evidence>
<reference evidence="12 13" key="1">
    <citation type="submission" date="2018-03" db="EMBL/GenBank/DDBJ databases">
        <title>Draft genome sequence of Rohu Carp (Labeo rohita).</title>
        <authorList>
            <person name="Das P."/>
            <person name="Kushwaha B."/>
            <person name="Joshi C.G."/>
            <person name="Kumar D."/>
            <person name="Nagpure N.S."/>
            <person name="Sahoo L."/>
            <person name="Das S.P."/>
            <person name="Bit A."/>
            <person name="Patnaik S."/>
            <person name="Meher P.K."/>
            <person name="Jayasankar P."/>
            <person name="Koringa P.G."/>
            <person name="Patel N.V."/>
            <person name="Hinsu A.T."/>
            <person name="Kumar R."/>
            <person name="Pandey M."/>
            <person name="Agarwal S."/>
            <person name="Srivastava S."/>
            <person name="Singh M."/>
            <person name="Iquebal M.A."/>
            <person name="Jaiswal S."/>
            <person name="Angadi U.B."/>
            <person name="Kumar N."/>
            <person name="Raza M."/>
            <person name="Shah T.M."/>
            <person name="Rai A."/>
            <person name="Jena J.K."/>
        </authorList>
    </citation>
    <scope>NUCLEOTIDE SEQUENCE [LARGE SCALE GENOMIC DNA]</scope>
    <source>
        <strain evidence="12">DASCIFA01</strain>
        <tissue evidence="12">Testis</tissue>
    </source>
</reference>
<evidence type="ECO:0000256" key="8">
    <source>
        <dbReference type="ARBA" id="ARBA00023136"/>
    </source>
</evidence>
<dbReference type="SMART" id="SM00112">
    <property type="entry name" value="CA"/>
    <property type="match status" value="1"/>
</dbReference>
<evidence type="ECO:0000313" key="13">
    <source>
        <dbReference type="Proteomes" id="UP000290572"/>
    </source>
</evidence>
<keyword evidence="5 10" id="KW-0106">Calcium</keyword>
<evidence type="ECO:0000313" key="12">
    <source>
        <dbReference type="EMBL" id="RXN37831.1"/>
    </source>
</evidence>
<dbReference type="Pfam" id="PF00028">
    <property type="entry name" value="Cadherin"/>
    <property type="match status" value="2"/>
</dbReference>
<keyword evidence="8" id="KW-0472">Membrane</keyword>
<evidence type="ECO:0000256" key="6">
    <source>
        <dbReference type="ARBA" id="ARBA00022889"/>
    </source>
</evidence>
<dbReference type="GO" id="GO:0030057">
    <property type="term" value="C:desmosome"/>
    <property type="evidence" value="ECO:0007669"/>
    <property type="project" value="TreeGrafter"/>
</dbReference>
<evidence type="ECO:0000256" key="1">
    <source>
        <dbReference type="ARBA" id="ARBA00004236"/>
    </source>
</evidence>
<keyword evidence="2" id="KW-1003">Cell membrane</keyword>
<dbReference type="PANTHER" id="PTHR24025:SF1">
    <property type="entry name" value="DESMOGLEIN-2"/>
    <property type="match status" value="1"/>
</dbReference>
<dbReference type="CDD" id="cd11304">
    <property type="entry name" value="Cadherin_repeat"/>
    <property type="match status" value="2"/>
</dbReference>
<comment type="caution">
    <text evidence="12">The sequence shown here is derived from an EMBL/GenBank/DDBJ whole genome shotgun (WGS) entry which is preliminary data.</text>
</comment>
<dbReference type="PROSITE" id="PS50268">
    <property type="entry name" value="CADHERIN_2"/>
    <property type="match status" value="2"/>
</dbReference>
<evidence type="ECO:0000256" key="2">
    <source>
        <dbReference type="ARBA" id="ARBA00022475"/>
    </source>
</evidence>
<keyword evidence="4" id="KW-0677">Repeat</keyword>
<evidence type="ECO:0000259" key="11">
    <source>
        <dbReference type="PROSITE" id="PS50268"/>
    </source>
</evidence>
<dbReference type="GO" id="GO:0005509">
    <property type="term" value="F:calcium ion binding"/>
    <property type="evidence" value="ECO:0007669"/>
    <property type="project" value="UniProtKB-UniRule"/>
</dbReference>
<evidence type="ECO:0000256" key="3">
    <source>
        <dbReference type="ARBA" id="ARBA00022692"/>
    </source>
</evidence>
<keyword evidence="9" id="KW-0325">Glycoprotein</keyword>
<dbReference type="AlphaFoldDB" id="A0A498P0X6"/>
<dbReference type="InterPro" id="IPR050971">
    <property type="entry name" value="Cadherin-domain_protein"/>
</dbReference>
<keyword evidence="13" id="KW-1185">Reference proteome</keyword>
<feature type="domain" description="Cadherin" evidence="11">
    <location>
        <begin position="148"/>
        <end position="213"/>
    </location>
</feature>
<proteinExistence type="predicted"/>
<dbReference type="Gene3D" id="2.60.40.60">
    <property type="entry name" value="Cadherins"/>
    <property type="match status" value="2"/>
</dbReference>
<dbReference type="PANTHER" id="PTHR24025">
    <property type="entry name" value="DESMOGLEIN FAMILY MEMBER"/>
    <property type="match status" value="1"/>
</dbReference>
<evidence type="ECO:0000256" key="10">
    <source>
        <dbReference type="PROSITE-ProRule" id="PRU00043"/>
    </source>
</evidence>
<evidence type="ECO:0000256" key="5">
    <source>
        <dbReference type="ARBA" id="ARBA00022837"/>
    </source>
</evidence>
<dbReference type="PROSITE" id="PS00232">
    <property type="entry name" value="CADHERIN_1"/>
    <property type="match status" value="1"/>
</dbReference>
<dbReference type="GO" id="GO:0009653">
    <property type="term" value="P:anatomical structure morphogenesis"/>
    <property type="evidence" value="ECO:0007669"/>
    <property type="project" value="UniProtKB-ARBA"/>
</dbReference>
<dbReference type="InterPro" id="IPR015919">
    <property type="entry name" value="Cadherin-like_sf"/>
</dbReference>
<keyword evidence="3" id="KW-0812">Transmembrane</keyword>
<sequence>MIRVHMLQGIAEFLNGTRAEKDIELRIVVEDENDCAPVLTQTIGAVYEQSNPGMFVTTVVATDADQEGTLHTKIAYSIVKQHPEEMFYINPQTGGLYVMKNALDREKHDTYTLIVKGTDMNGAVDGKSGTGTVTISILDVNDNVPTLESAYYECRVEENVKNVEVVRIQVIDTDLNHTDNWLAVFTIVSGNEAGYFSISTDNKTNEGIVILSKVD</sequence>
<dbReference type="EMBL" id="QBIY01005394">
    <property type="protein sequence ID" value="RXN37831.1"/>
    <property type="molecule type" value="Genomic_DNA"/>
</dbReference>
<dbReference type="GO" id="GO:0007156">
    <property type="term" value="P:homophilic cell adhesion via plasma membrane adhesion molecules"/>
    <property type="evidence" value="ECO:0007669"/>
    <property type="project" value="InterPro"/>
</dbReference>